<protein>
    <submittedName>
        <fullName evidence="2">Pentapeptide repeat-containing protein</fullName>
    </submittedName>
</protein>
<feature type="transmembrane region" description="Helical" evidence="1">
    <location>
        <begin position="60"/>
        <end position="84"/>
    </location>
</feature>
<evidence type="ECO:0000313" key="4">
    <source>
        <dbReference type="EMBL" id="VFK74797.1"/>
    </source>
</evidence>
<dbReference type="EMBL" id="CAADFQ010000010">
    <property type="protein sequence ID" value="VFK29482.1"/>
    <property type="molecule type" value="Genomic_DNA"/>
</dbReference>
<organism evidence="2">
    <name type="scientific">Candidatus Kentrum sp. MB</name>
    <dbReference type="NCBI Taxonomy" id="2138164"/>
    <lineage>
        <taxon>Bacteria</taxon>
        <taxon>Pseudomonadati</taxon>
        <taxon>Pseudomonadota</taxon>
        <taxon>Gammaproteobacteria</taxon>
        <taxon>Candidatus Kentrum</taxon>
    </lineage>
</organism>
<dbReference type="InterPro" id="IPR051082">
    <property type="entry name" value="Pentapeptide-BTB/POZ_domain"/>
</dbReference>
<proteinExistence type="predicted"/>
<dbReference type="Pfam" id="PF00805">
    <property type="entry name" value="Pentapeptide"/>
    <property type="match status" value="3"/>
</dbReference>
<keyword evidence="1" id="KW-0472">Membrane</keyword>
<dbReference type="EMBL" id="CAADGH010000010">
    <property type="protein sequence ID" value="VFK74797.1"/>
    <property type="molecule type" value="Genomic_DNA"/>
</dbReference>
<dbReference type="AlphaFoldDB" id="A0A450XGF1"/>
<dbReference type="PANTHER" id="PTHR14136">
    <property type="entry name" value="BTB_POZ DOMAIN-CONTAINING PROTEIN KCTD9"/>
    <property type="match status" value="1"/>
</dbReference>
<feature type="transmembrane region" description="Helical" evidence="1">
    <location>
        <begin position="166"/>
        <end position="186"/>
    </location>
</feature>
<gene>
    <name evidence="2" type="ORF">BECKMB1821G_GA0114241_103616</name>
    <name evidence="4" type="ORF">BECKMB1821H_GA0114242_101023</name>
    <name evidence="3" type="ORF">BECKMB1821I_GA0114274_101023</name>
</gene>
<evidence type="ECO:0000313" key="3">
    <source>
        <dbReference type="EMBL" id="VFK29482.1"/>
    </source>
</evidence>
<dbReference type="InterPro" id="IPR001646">
    <property type="entry name" value="5peptide_repeat"/>
</dbReference>
<feature type="transmembrane region" description="Helical" evidence="1">
    <location>
        <begin position="104"/>
        <end position="125"/>
    </location>
</feature>
<accession>A0A450XGF1</accession>
<keyword evidence="1" id="KW-0812">Transmembrane</keyword>
<name>A0A450XGF1_9GAMM</name>
<feature type="transmembrane region" description="Helical" evidence="1">
    <location>
        <begin position="233"/>
        <end position="253"/>
    </location>
</feature>
<sequence>MTTPDYSNQNLRGRDFRGQNLRGARFTGADLRGARFQNADLTGADFGGARLGKRFARNPVTSNISFAIGLLAGLLNGLAGFLLAATTNLLLETTQKTGIEEYQMALMTGSIISAVSVVSILLFFLRRNGLIGLLMGLAGIASLSLIMIMSIIFSATITAVGTPESIGSLLGLWFLSLLALAGWGIAMAGTAAIIGVVTWFVTILVVLGTAMTQIIGAFFSINGGLSATYGDTLAIAGVGPGLIFFLPAFYIAWRIRRNDPLFAGLRQLGLWFGSFGGTNFQGAVLTDARFCEANLKHVRFVGVKAMDHVDFRAARQLKFAYTKGTLLETSQAHNLLTTSEGSEKLYTGLNLTGAFLIDAKLLKANLTETNLSDADLTGTDLSDAKLIKTQFIGANLTGARLTGACIEGWNIDKTTRLQDIDCEYVFLEADNPKSRQPPSGVFAPGEFSKLFQEVAETMDFIVESRLELDALLQAIQKLREAGNEGLEVQGVERKDDNVVVHVATPPEMDRERIHREITLLKTEYEAKLLGKDQLIGYLNENVIRLEHLLAERGNTYIEKVEGNAMTHAQTITGSTIIGSTLNQGTIHGRLANLARDIDTLPATGETAETGANEKLAALLAELAEMLKDVPSGQAENAEAVATMVERAVEDARTGKRSLLKDTGEGLKKYAQPISEYSPAVLQCVTEIMKLLGG</sequence>
<feature type="transmembrane region" description="Helical" evidence="1">
    <location>
        <begin position="193"/>
        <end position="221"/>
    </location>
</feature>
<dbReference type="SUPFAM" id="SSF141571">
    <property type="entry name" value="Pentapeptide repeat-like"/>
    <property type="match status" value="1"/>
</dbReference>
<evidence type="ECO:0000313" key="2">
    <source>
        <dbReference type="EMBL" id="VFK28329.1"/>
    </source>
</evidence>
<dbReference type="Gene3D" id="2.160.20.80">
    <property type="entry name" value="E3 ubiquitin-protein ligase SopA"/>
    <property type="match status" value="2"/>
</dbReference>
<feature type="transmembrane region" description="Helical" evidence="1">
    <location>
        <begin position="137"/>
        <end position="160"/>
    </location>
</feature>
<dbReference type="PANTHER" id="PTHR14136:SF17">
    <property type="entry name" value="BTB_POZ DOMAIN-CONTAINING PROTEIN KCTD9"/>
    <property type="match status" value="1"/>
</dbReference>
<dbReference type="EMBL" id="CAADFO010000036">
    <property type="protein sequence ID" value="VFK28329.1"/>
    <property type="molecule type" value="Genomic_DNA"/>
</dbReference>
<evidence type="ECO:0000256" key="1">
    <source>
        <dbReference type="SAM" id="Phobius"/>
    </source>
</evidence>
<reference evidence="2" key="1">
    <citation type="submission" date="2019-02" db="EMBL/GenBank/DDBJ databases">
        <authorList>
            <person name="Gruber-Vodicka R. H."/>
            <person name="Seah K. B. B."/>
        </authorList>
    </citation>
    <scope>NUCLEOTIDE SEQUENCE</scope>
    <source>
        <strain evidence="2">BECK_BZ197</strain>
        <strain evidence="4">BECK_BZ198</strain>
        <strain evidence="3">BECK_BZ199</strain>
    </source>
</reference>
<keyword evidence="1" id="KW-1133">Transmembrane helix</keyword>